<proteinExistence type="predicted"/>
<evidence type="ECO:0000313" key="4">
    <source>
        <dbReference type="Proteomes" id="UP000617734"/>
    </source>
</evidence>
<feature type="compositionally biased region" description="Gly residues" evidence="2">
    <location>
        <begin position="17"/>
        <end position="39"/>
    </location>
</feature>
<sequence>MKQPDQTNPHLAVTGPAGPGGAGPGLPVPGGSGLPGPGLTGPRPGIPALPHPWVAPARPALSAPAIPGTTYAGGAIPGIATPSTGIPGIATPSAGIPGLPMPGAPFPGPAGSAQADTAPAGPGKSAPARSAPAQPFQLPEFYLPHPARLNPHLEHARTHTKAWARSMGMVEGSGIWDEHDLDSHDYALLCAYTHPDAPAEELALVTDWYVWVFFFDDHFLEIFKRSQDREGGKAYLDRLPAFMPLDLGAEVPAPTNPVEAGLADLWARTVPGMSADWRSRFAESTEHLLNESLWELSNINAGRTPNPVEYIEMRRKVGGAPWSAGLVEHAVGAEVPAVVAASRPLRVLKDTFSDGVHLRNDLFSYQRETEEEGELSNGVLVLETFLGCTTQEAADAVNELLTSRLHQFENTVVTELAPLFAEHGLDPQDCARVLAYVKGLQDWQSGGHEWHMRSSRYMNGGGTGTAPTGWSPYGAGSLGTSALDLGRLGATAGTGRARSFTHVPYRSVGPSRLPDFRMPFGLRLSPHLEASRRNTLDWCRRTGMLQPQPGVPGSHVWDEERAAGIDLPLCSAGIHPYATLAELDLTSAWLAWGTYGDDYYPVVYGRPRDLLGARACNARLSLFMPLDGAAAPAPANALERGLADLWTRTAGPMTPEARQQFRTSVEDMTESWLWELANQAQHRIPDPVDYLEMRRKTFGSDLTMSLCRLAHGRQVPPEIYRSGPLRSLENSAADYACLVNDVFSYQKEIEYEGEVHNGVLVVQNFFDCDYPTALAIVDDLMNSRMRQFQHVVAHELPVLYDDFKLTKEARAVLDGYVRELQDWLAGILNWHFGCFRYQEEALRHQGLPELSGVSFTGPTGLGTAAARIATLVGQPG</sequence>
<feature type="region of interest" description="Disordered" evidence="2">
    <location>
        <begin position="99"/>
        <end position="132"/>
    </location>
</feature>
<keyword evidence="1" id="KW-0456">Lyase</keyword>
<dbReference type="InterPro" id="IPR008949">
    <property type="entry name" value="Isoprenoid_synthase_dom_sf"/>
</dbReference>
<gene>
    <name evidence="3" type="primary">cyc2</name>
    <name evidence="3" type="ORF">GCM10018781_37160</name>
</gene>
<keyword evidence="4" id="KW-1185">Reference proteome</keyword>
<dbReference type="PANTHER" id="PTHR35201:SF4">
    <property type="entry name" value="BETA-PINACENE SYNTHASE-RELATED"/>
    <property type="match status" value="1"/>
</dbReference>
<dbReference type="Proteomes" id="UP000617734">
    <property type="component" value="Unassembled WGS sequence"/>
</dbReference>
<dbReference type="PANTHER" id="PTHR35201">
    <property type="entry name" value="TERPENE SYNTHASE"/>
    <property type="match status" value="1"/>
</dbReference>
<dbReference type="Gene3D" id="1.10.600.10">
    <property type="entry name" value="Farnesyl Diphosphate Synthase"/>
    <property type="match status" value="2"/>
</dbReference>
<name>A0A919FVI0_9ACTN</name>
<reference evidence="3" key="1">
    <citation type="journal article" date="2014" name="Int. J. Syst. Evol. Microbiol.">
        <title>Complete genome sequence of Corynebacterium casei LMG S-19264T (=DSM 44701T), isolated from a smear-ripened cheese.</title>
        <authorList>
            <consortium name="US DOE Joint Genome Institute (JGI-PGF)"/>
            <person name="Walter F."/>
            <person name="Albersmeier A."/>
            <person name="Kalinowski J."/>
            <person name="Ruckert C."/>
        </authorList>
    </citation>
    <scope>NUCLEOTIDE SEQUENCE</scope>
    <source>
        <strain evidence="3">JCM 4646</strain>
    </source>
</reference>
<evidence type="ECO:0000313" key="3">
    <source>
        <dbReference type="EMBL" id="GHH73253.1"/>
    </source>
</evidence>
<accession>A0A919FVI0</accession>
<organism evidence="3 4">
    <name type="scientific">Kitasatospora indigofera</name>
    <dbReference type="NCBI Taxonomy" id="67307"/>
    <lineage>
        <taxon>Bacteria</taxon>
        <taxon>Bacillati</taxon>
        <taxon>Actinomycetota</taxon>
        <taxon>Actinomycetes</taxon>
        <taxon>Kitasatosporales</taxon>
        <taxon>Streptomycetaceae</taxon>
        <taxon>Kitasatospora</taxon>
    </lineage>
</organism>
<protein>
    <submittedName>
        <fullName evidence="3">Germacradienol/geosmin synthase</fullName>
    </submittedName>
</protein>
<feature type="region of interest" description="Disordered" evidence="2">
    <location>
        <begin position="1"/>
        <end position="46"/>
    </location>
</feature>
<dbReference type="NCBIfam" id="NF041168">
    <property type="entry name" value="f2_encap_cargo3"/>
    <property type="match status" value="1"/>
</dbReference>
<dbReference type="Pfam" id="PF19086">
    <property type="entry name" value="Terpene_syn_C_2"/>
    <property type="match status" value="2"/>
</dbReference>
<evidence type="ECO:0000256" key="2">
    <source>
        <dbReference type="SAM" id="MobiDB-lite"/>
    </source>
</evidence>
<dbReference type="InterPro" id="IPR034686">
    <property type="entry name" value="Terpene_cyclase-like_2"/>
</dbReference>
<dbReference type="SUPFAM" id="SSF48576">
    <property type="entry name" value="Terpenoid synthases"/>
    <property type="match status" value="2"/>
</dbReference>
<dbReference type="AlphaFoldDB" id="A0A919FVI0"/>
<comment type="caution">
    <text evidence="3">The sequence shown here is derived from an EMBL/GenBank/DDBJ whole genome shotgun (WGS) entry which is preliminary data.</text>
</comment>
<dbReference type="SFLD" id="SFLDG01020">
    <property type="entry name" value="Terpene_Cyclase_Like_2"/>
    <property type="match status" value="2"/>
</dbReference>
<reference evidence="3" key="2">
    <citation type="submission" date="2020-09" db="EMBL/GenBank/DDBJ databases">
        <authorList>
            <person name="Sun Q."/>
            <person name="Ohkuma M."/>
        </authorList>
    </citation>
    <scope>NUCLEOTIDE SEQUENCE</scope>
    <source>
        <strain evidence="3">JCM 4646</strain>
    </source>
</reference>
<dbReference type="GO" id="GO:0010333">
    <property type="term" value="F:terpene synthase activity"/>
    <property type="evidence" value="ECO:0007669"/>
    <property type="project" value="InterPro"/>
</dbReference>
<dbReference type="SFLD" id="SFLDS00005">
    <property type="entry name" value="Isoprenoid_Synthase_Type_I"/>
    <property type="match status" value="2"/>
</dbReference>
<dbReference type="EMBL" id="BNBO01000019">
    <property type="protein sequence ID" value="GHH73253.1"/>
    <property type="molecule type" value="Genomic_DNA"/>
</dbReference>
<feature type="compositionally biased region" description="Pro residues" evidence="2">
    <location>
        <begin position="99"/>
        <end position="108"/>
    </location>
</feature>
<evidence type="ECO:0000256" key="1">
    <source>
        <dbReference type="ARBA" id="ARBA00023239"/>
    </source>
</evidence>
<dbReference type="CDD" id="cd00687">
    <property type="entry name" value="Terpene_cyclase_nonplant_C1"/>
    <property type="match status" value="1"/>
</dbReference>